<dbReference type="PRINTS" id="PR00922">
    <property type="entry name" value="DADACBPTASE3"/>
</dbReference>
<keyword evidence="2" id="KW-0378">Hydrolase</keyword>
<dbReference type="PANTHER" id="PTHR30023">
    <property type="entry name" value="D-ALANYL-D-ALANINE CARBOXYPEPTIDASE"/>
    <property type="match status" value="1"/>
</dbReference>
<name>A0A848J7S4_9BACT</name>
<gene>
    <name evidence="3" type="ORF">HH304_19175</name>
</gene>
<keyword evidence="3" id="KW-0121">Carboxypeptidase</keyword>
<dbReference type="Proteomes" id="UP000559010">
    <property type="component" value="Unassembled WGS sequence"/>
</dbReference>
<comment type="similarity">
    <text evidence="1">Belongs to the peptidase S13 family.</text>
</comment>
<protein>
    <submittedName>
        <fullName evidence="3">D-alanyl-D-alanine carboxypeptidase</fullName>
    </submittedName>
</protein>
<dbReference type="Gene3D" id="3.40.710.10">
    <property type="entry name" value="DD-peptidase/beta-lactamase superfamily"/>
    <property type="match status" value="2"/>
</dbReference>
<sequence length="439" mass="51145">MIRYCIIILIITTGIFKTQGQNKVEYAFDTVKLFKENFTGFMLYDPETGDTIASINEKKFFNPASNVKIFTFYTALKLIPEYLSSCHYFYRGDTVYIMGTGDPTFLHPDFEEQPLLEYLKHTEKTIVFLTGNYEEDHYGPGWAWDDYTYFFSNERASFPVCGNALRVDFNRKDSTFNVYPDYFLPSTMVSKNGGRGIYRVSRNITDNTFTIFPSMFYNDDPVNVPLDYDDQVLTCILEDTLQKPVFIRRMPEEFRSHHKDELVMRGGRKDTVLKKMMIESDNFIAEQLLINASSFYTDSLSTELIIKKMQDTLAEKWEKAPIWRDGSGLSRYNLFSPIHFVTILDLLYDEFEDKEELMSYFPVAGQTGTLKYFLKDTADNPYLWGKTGSLNNNFNMSGYIKTKSGKTLIFSFMNNHYTEKTSIVKGKMETIFKVIHENY</sequence>
<dbReference type="Pfam" id="PF02113">
    <property type="entry name" value="Peptidase_S13"/>
    <property type="match status" value="2"/>
</dbReference>
<dbReference type="PANTHER" id="PTHR30023:SF0">
    <property type="entry name" value="PENICILLIN-SENSITIVE CARBOXYPEPTIDASE A"/>
    <property type="match status" value="1"/>
</dbReference>
<dbReference type="RefSeq" id="WP_169684907.1">
    <property type="nucleotide sequence ID" value="NZ_JABBNU010000014.1"/>
</dbReference>
<comment type="caution">
    <text evidence="3">The sequence shown here is derived from an EMBL/GenBank/DDBJ whole genome shotgun (WGS) entry which is preliminary data.</text>
</comment>
<keyword evidence="3" id="KW-0645">Protease</keyword>
<dbReference type="SUPFAM" id="SSF56601">
    <property type="entry name" value="beta-lactamase/transpeptidase-like"/>
    <property type="match status" value="1"/>
</dbReference>
<accession>A0A848J7S4</accession>
<dbReference type="InterPro" id="IPR000667">
    <property type="entry name" value="Peptidase_S13"/>
</dbReference>
<dbReference type="InterPro" id="IPR012338">
    <property type="entry name" value="Beta-lactam/transpept-like"/>
</dbReference>
<reference evidence="3 4" key="1">
    <citation type="submission" date="2020-04" db="EMBL/GenBank/DDBJ databases">
        <title>Flammeovirgaceae bacterium KN852 isolated from deep sea.</title>
        <authorList>
            <person name="Zhang D.-C."/>
        </authorList>
    </citation>
    <scope>NUCLEOTIDE SEQUENCE [LARGE SCALE GENOMIC DNA]</scope>
    <source>
        <strain evidence="3 4">KN852</strain>
    </source>
</reference>
<dbReference type="AlphaFoldDB" id="A0A848J7S4"/>
<dbReference type="EMBL" id="JABBNU010000014">
    <property type="protein sequence ID" value="NMM50540.1"/>
    <property type="molecule type" value="Genomic_DNA"/>
</dbReference>
<evidence type="ECO:0000256" key="1">
    <source>
        <dbReference type="ARBA" id="ARBA00006096"/>
    </source>
</evidence>
<organism evidence="3 4">
    <name type="scientific">Marinigracilibium pacificum</name>
    <dbReference type="NCBI Taxonomy" id="2729599"/>
    <lineage>
        <taxon>Bacteria</taxon>
        <taxon>Pseudomonadati</taxon>
        <taxon>Bacteroidota</taxon>
        <taxon>Cytophagia</taxon>
        <taxon>Cytophagales</taxon>
        <taxon>Flammeovirgaceae</taxon>
        <taxon>Marinigracilibium</taxon>
    </lineage>
</organism>
<dbReference type="GO" id="GO:0004185">
    <property type="term" value="F:serine-type carboxypeptidase activity"/>
    <property type="evidence" value="ECO:0007669"/>
    <property type="project" value="InterPro"/>
</dbReference>
<proteinExistence type="inferred from homology"/>
<evidence type="ECO:0000313" key="4">
    <source>
        <dbReference type="Proteomes" id="UP000559010"/>
    </source>
</evidence>
<dbReference type="GO" id="GO:0000270">
    <property type="term" value="P:peptidoglycan metabolic process"/>
    <property type="evidence" value="ECO:0007669"/>
    <property type="project" value="TreeGrafter"/>
</dbReference>
<evidence type="ECO:0000256" key="2">
    <source>
        <dbReference type="ARBA" id="ARBA00022801"/>
    </source>
</evidence>
<evidence type="ECO:0000313" key="3">
    <source>
        <dbReference type="EMBL" id="NMM50540.1"/>
    </source>
</evidence>
<keyword evidence="4" id="KW-1185">Reference proteome</keyword>
<dbReference type="GO" id="GO:0006508">
    <property type="term" value="P:proteolysis"/>
    <property type="evidence" value="ECO:0007669"/>
    <property type="project" value="InterPro"/>
</dbReference>